<accession>A0A165BVJ1</accession>
<feature type="region of interest" description="Disordered" evidence="13">
    <location>
        <begin position="455"/>
        <end position="475"/>
    </location>
</feature>
<dbReference type="Pfam" id="PF13329">
    <property type="entry name" value="ATG2_CAD"/>
    <property type="match status" value="1"/>
</dbReference>
<dbReference type="GO" id="GO:0032266">
    <property type="term" value="F:phosphatidylinositol-3-phosphate binding"/>
    <property type="evidence" value="ECO:0007669"/>
    <property type="project" value="TreeGrafter"/>
</dbReference>
<gene>
    <name evidence="14" type="ORF">EXIGLDRAFT_385819</name>
</gene>
<feature type="region of interest" description="Disordered" evidence="13">
    <location>
        <begin position="363"/>
        <end position="396"/>
    </location>
</feature>
<dbReference type="InterPro" id="IPR026849">
    <property type="entry name" value="ATG2"/>
</dbReference>
<feature type="region of interest" description="Disordered" evidence="13">
    <location>
        <begin position="1776"/>
        <end position="1796"/>
    </location>
</feature>
<evidence type="ECO:0000256" key="8">
    <source>
        <dbReference type="ARBA" id="ARBA00023055"/>
    </source>
</evidence>
<protein>
    <recommendedName>
        <fullName evidence="4">Autophagy-related protein 2</fullName>
    </recommendedName>
</protein>
<dbReference type="GO" id="GO:0061709">
    <property type="term" value="P:reticulophagy"/>
    <property type="evidence" value="ECO:0007669"/>
    <property type="project" value="TreeGrafter"/>
</dbReference>
<evidence type="ECO:0000256" key="3">
    <source>
        <dbReference type="ARBA" id="ARBA00009714"/>
    </source>
</evidence>
<evidence type="ECO:0000256" key="6">
    <source>
        <dbReference type="ARBA" id="ARBA00022824"/>
    </source>
</evidence>
<dbReference type="GO" id="GO:0000422">
    <property type="term" value="P:autophagy of mitochondrion"/>
    <property type="evidence" value="ECO:0007669"/>
    <property type="project" value="TreeGrafter"/>
</dbReference>
<comment type="catalytic activity">
    <reaction evidence="12">
        <text>a 1,2-diacyl-sn-glycero-3-phosphocholine(in) = a 1,2-diacyl-sn-glycero-3-phosphocholine(out)</text>
        <dbReference type="Rhea" id="RHEA:38571"/>
        <dbReference type="ChEBI" id="CHEBI:57643"/>
    </reaction>
</comment>
<reference evidence="14 15" key="1">
    <citation type="journal article" date="2016" name="Mol. Biol. Evol.">
        <title>Comparative Genomics of Early-Diverging Mushroom-Forming Fungi Provides Insights into the Origins of Lignocellulose Decay Capabilities.</title>
        <authorList>
            <person name="Nagy L.G."/>
            <person name="Riley R."/>
            <person name="Tritt A."/>
            <person name="Adam C."/>
            <person name="Daum C."/>
            <person name="Floudas D."/>
            <person name="Sun H."/>
            <person name="Yadav J.S."/>
            <person name="Pangilinan J."/>
            <person name="Larsson K.H."/>
            <person name="Matsuura K."/>
            <person name="Barry K."/>
            <person name="Labutti K."/>
            <person name="Kuo R."/>
            <person name="Ohm R.A."/>
            <person name="Bhattacharya S.S."/>
            <person name="Shirouzu T."/>
            <person name="Yoshinaga Y."/>
            <person name="Martin F.M."/>
            <person name="Grigoriev I.V."/>
            <person name="Hibbett D.S."/>
        </authorList>
    </citation>
    <scope>NUCLEOTIDE SEQUENCE [LARGE SCALE GENOMIC DNA]</scope>
    <source>
        <strain evidence="14 15">HHB12029</strain>
    </source>
</reference>
<dbReference type="GO" id="GO:0043495">
    <property type="term" value="F:protein-membrane adaptor activity"/>
    <property type="evidence" value="ECO:0007669"/>
    <property type="project" value="TreeGrafter"/>
</dbReference>
<evidence type="ECO:0000313" key="15">
    <source>
        <dbReference type="Proteomes" id="UP000077266"/>
    </source>
</evidence>
<dbReference type="GO" id="GO:0034727">
    <property type="term" value="P:piecemeal microautophagy of the nucleus"/>
    <property type="evidence" value="ECO:0007669"/>
    <property type="project" value="TreeGrafter"/>
</dbReference>
<keyword evidence="7" id="KW-0072">Autophagy</keyword>
<dbReference type="GO" id="GO:0061723">
    <property type="term" value="P:glycophagy"/>
    <property type="evidence" value="ECO:0007669"/>
    <property type="project" value="TreeGrafter"/>
</dbReference>
<dbReference type="STRING" id="1314781.A0A165BVJ1"/>
<dbReference type="GO" id="GO:0005789">
    <property type="term" value="C:endoplasmic reticulum membrane"/>
    <property type="evidence" value="ECO:0007669"/>
    <property type="project" value="UniProtKB-SubCell"/>
</dbReference>
<evidence type="ECO:0000313" key="14">
    <source>
        <dbReference type="EMBL" id="KZV81316.1"/>
    </source>
</evidence>
<feature type="compositionally biased region" description="Pro residues" evidence="13">
    <location>
        <begin position="377"/>
        <end position="393"/>
    </location>
</feature>
<feature type="region of interest" description="Disordered" evidence="13">
    <location>
        <begin position="671"/>
        <end position="693"/>
    </location>
</feature>
<evidence type="ECO:0000256" key="12">
    <source>
        <dbReference type="ARBA" id="ARBA00024631"/>
    </source>
</evidence>
<dbReference type="GO" id="GO:0006869">
    <property type="term" value="P:lipid transport"/>
    <property type="evidence" value="ECO:0007669"/>
    <property type="project" value="UniProtKB-KW"/>
</dbReference>
<evidence type="ECO:0000256" key="4">
    <source>
        <dbReference type="ARBA" id="ARBA00018070"/>
    </source>
</evidence>
<dbReference type="OrthoDB" id="18982at2759"/>
<evidence type="ECO:0000256" key="1">
    <source>
        <dbReference type="ARBA" id="ARBA00004406"/>
    </source>
</evidence>
<feature type="region of interest" description="Disordered" evidence="13">
    <location>
        <begin position="1435"/>
        <end position="1469"/>
    </location>
</feature>
<evidence type="ECO:0000256" key="7">
    <source>
        <dbReference type="ARBA" id="ARBA00023006"/>
    </source>
</evidence>
<dbReference type="InParanoid" id="A0A165BVJ1"/>
<keyword evidence="6" id="KW-0256">Endoplasmic reticulum</keyword>
<proteinExistence type="inferred from homology"/>
<keyword evidence="9" id="KW-0472">Membrane</keyword>
<dbReference type="PANTHER" id="PTHR13190:SF1">
    <property type="entry name" value="AUTOPHAGY-RELATED 2, ISOFORM A"/>
    <property type="match status" value="1"/>
</dbReference>
<comment type="similarity">
    <text evidence="3">Belongs to the ATG2 family.</text>
</comment>
<dbReference type="EMBL" id="KV426400">
    <property type="protein sequence ID" value="KZV81316.1"/>
    <property type="molecule type" value="Genomic_DNA"/>
</dbReference>
<organism evidence="14 15">
    <name type="scientific">Exidia glandulosa HHB12029</name>
    <dbReference type="NCBI Taxonomy" id="1314781"/>
    <lineage>
        <taxon>Eukaryota</taxon>
        <taxon>Fungi</taxon>
        <taxon>Dikarya</taxon>
        <taxon>Basidiomycota</taxon>
        <taxon>Agaricomycotina</taxon>
        <taxon>Agaricomycetes</taxon>
        <taxon>Auriculariales</taxon>
        <taxon>Exidiaceae</taxon>
        <taxon>Exidia</taxon>
    </lineage>
</organism>
<feature type="region of interest" description="Disordered" evidence="13">
    <location>
        <begin position="228"/>
        <end position="290"/>
    </location>
</feature>
<comment type="catalytic activity">
    <reaction evidence="11">
        <text>a 1,2-diacyl-sn-glycero-3-phosphoethanolamine(in) = a 1,2-diacyl-sn-glycero-3-phosphoethanolamine(out)</text>
        <dbReference type="Rhea" id="RHEA:38895"/>
        <dbReference type="ChEBI" id="CHEBI:64612"/>
    </reaction>
</comment>
<keyword evidence="5" id="KW-0813">Transport</keyword>
<evidence type="ECO:0000256" key="13">
    <source>
        <dbReference type="SAM" id="MobiDB-lite"/>
    </source>
</evidence>
<sequence length="1882" mass="201884">VKPGQLDPHQIEAQIGNGFIEVKDVQLDEDAINEFLSDLPVRLVAGTLGTVTARVPWPNILSATFALAVSGVRLKFSTAPPRAPRRHARDITEAVTQVAEEFVHEELTPEENSELRKSIIFDPNDDSDDDDNFHPPGSIDPWLKPKELDEAQDAEAAIEGVSVLASVVDRILTRFSVNAKDISVSLVQEGVAELTLSLADVSFGVDQQDAERTDDKRVHTLRVSGVSLSLGDLTPPPPPPLPSSSSSSSSSGSLRSSFTVSEPPAPTSGLGLAYDPPTIDSPFDDDDSDVDDAAMMAMSQSIAALPPRGRTYSHSTAATASVYHSAAGSVMGDDSDEEDEFHDARERFSHFLEPSSHSIYRPPPAPPLAPAPAAAPVQPPIPTLPPPSSPLPNEPVEKPPHTLVTLGADPLVVTVTTSRATGLAHLALDVKLGVIAGSIGAQHLRALLKLADALPPAPSKPSSRGGSTPPSTAPEFDIQAHIRGAVFLVLLEDTSALDDFYRRPLSAVPSCAHIRVHLDALDASLHTVSSLGLAASSASVTLPPKGGKRVLKVSLADLSLFTYSSSDGGYAPLVITDSHLPTQYAASATFPSFDVADWTLAASKTPHPRLAQWRAKPGPATGARRVAAPAASLHLEGQLADVEIAPLRVFLDLRTLESVLAFSKALDLVKSDARESDDSDEEDTPPATPRASDARRLLEDLDAQTAQQELGLQSVLRCAGVRVEVRVPTARSGALVLDVHYIRMNSGPGAVEPERHGVSFAPEGNAAAVTGRGSKFKVVAKAEWSRIVIAYAGVGDTRATSFLSIHSQPESDAPAAGSSLIIRRSSLEVALPSAHGLLSKPVVDGLQYWADDAAQWAERTFSNDRSPPSSAMGSDVLGSRYFEGRAESLASSSAGSGAGLEKEKTKASGMVVRVTLLEANVQMFMPRANADGAIRPLSLKLSELDLLLEAKPEGKNETLITVSLMDIRVSDAGTDGEATHILGLTSERTFSSPTYPLVKLRFASSTDASTGAKEARIKATLYGFTYTLSSDFAWALDVAAFVKNPPGTFEVVVPTERTRINVKIVDGSVHIVSPPHRGAIALALTEMELATELLGDSPDVALSLSVGELAVLAIDDVTVDVPDELLEEDRHLSGQETWRSRGYAVLVEVTDFGSQIMKRAAYPKLSVDVNSVKLSLHACADTINAVAGFGAAFAKAVSPPDDPSDAAPAPKPPNVHSLHRRARRGDDIMASVDDNAFRRLPAVGSAPDLIDDDLPRNMNYVDVAYGTAAGLVALSDDGEDDEDGSYLVRQPPPATAPGIVSEYGGETIRILDPIGINIIDDYFENLPPDLDELAAGDQELRVRVSHCDVTVLLYDGYDWVGTRRAIDDEMRRIRRRLEKIRQLLADGQAPDESIEDTSALLFNSVHLGLHESPDELDPATLLVAINEELGEDDAASVSSWQSLTPMDPAARGKRAQHTPGQQRKSPRRLRRSAKPLIEIRLSGIALEHDKLAPDCPVASRILAEVRDLEILDHIKTSTWRKFLTGKRTDSQGNVRETGSSMARVELVMVRPVPGLPSEEARLKAKILPLRLHVDQDALDFLKKFAAFRDPRTAPPPPPTGPSSNDIFFQHAEIFPVDLKLDYKPKRVDFQALRDGKTIELMNFFHFDGAEMTLRHITLSGLTGWPRLFDTLNDLWTPDVKANQLADIISGVAPIRSIVNVGSGVADLVLLPIAQYKKDKRLFRGMQKGATSFVKSTAMEAIRLGAQLATGTQVILEHAEGVFGGRAPEGTLEISVPSQDADESGESRYAQQPGNVSEGIRGAARSLRTNLNSAAQTILAVPMEVHESREGTLHTVVRAVPIAVLRPMIGASEAVSKTLFGLRNTLDPGVMAENEAKYKRRER</sequence>
<keyword evidence="8" id="KW-0445">Lipid transport</keyword>
<comment type="subcellular location">
    <subcellularLocation>
        <location evidence="1">Endoplasmic reticulum membrane</location>
        <topology evidence="1">Peripheral membrane protein</topology>
    </subcellularLocation>
    <subcellularLocation>
        <location evidence="2">Preautophagosomal structure membrane</location>
        <topology evidence="2">Peripheral membrane protein</topology>
    </subcellularLocation>
</comment>
<dbReference type="Proteomes" id="UP000077266">
    <property type="component" value="Unassembled WGS sequence"/>
</dbReference>
<name>A0A165BVJ1_EXIGL</name>
<comment type="catalytic activity">
    <reaction evidence="10">
        <text>a 1,2-diacyl-sn-glycero-3-phospho-L-serine(in) = a 1,2-diacyl-sn-glycero-3-phospho-L-serine(out)</text>
        <dbReference type="Rhea" id="RHEA:38663"/>
        <dbReference type="ChEBI" id="CHEBI:57262"/>
    </reaction>
</comment>
<evidence type="ECO:0000256" key="10">
    <source>
        <dbReference type="ARBA" id="ARBA00024479"/>
    </source>
</evidence>
<feature type="region of interest" description="Disordered" evidence="13">
    <location>
        <begin position="1197"/>
        <end position="1223"/>
    </location>
</feature>
<feature type="non-terminal residue" evidence="14">
    <location>
        <position position="1"/>
    </location>
</feature>
<dbReference type="GO" id="GO:0034045">
    <property type="term" value="C:phagophore assembly site membrane"/>
    <property type="evidence" value="ECO:0007669"/>
    <property type="project" value="UniProtKB-SubCell"/>
</dbReference>
<feature type="region of interest" description="Disordered" evidence="13">
    <location>
        <begin position="120"/>
        <end position="142"/>
    </location>
</feature>
<feature type="compositionally biased region" description="Low complexity" evidence="13">
    <location>
        <begin position="455"/>
        <end position="474"/>
    </location>
</feature>
<keyword evidence="15" id="KW-1185">Reference proteome</keyword>
<feature type="compositionally biased region" description="Low complexity" evidence="13">
    <location>
        <begin position="243"/>
        <end position="257"/>
    </location>
</feature>
<evidence type="ECO:0000256" key="9">
    <source>
        <dbReference type="ARBA" id="ARBA00023136"/>
    </source>
</evidence>
<evidence type="ECO:0000256" key="5">
    <source>
        <dbReference type="ARBA" id="ARBA00022448"/>
    </source>
</evidence>
<dbReference type="PANTHER" id="PTHR13190">
    <property type="entry name" value="AUTOPHAGY-RELATED 2, ISOFORM A"/>
    <property type="match status" value="1"/>
</dbReference>
<evidence type="ECO:0000256" key="11">
    <source>
        <dbReference type="ARBA" id="ARBA00024615"/>
    </source>
</evidence>
<dbReference type="GO" id="GO:0000045">
    <property type="term" value="P:autophagosome assembly"/>
    <property type="evidence" value="ECO:0007669"/>
    <property type="project" value="TreeGrafter"/>
</dbReference>
<dbReference type="GO" id="GO:0061908">
    <property type="term" value="C:phagophore"/>
    <property type="evidence" value="ECO:0007669"/>
    <property type="project" value="TreeGrafter"/>
</dbReference>
<evidence type="ECO:0000256" key="2">
    <source>
        <dbReference type="ARBA" id="ARBA00004623"/>
    </source>
</evidence>